<dbReference type="Pfam" id="PF06898">
    <property type="entry name" value="YqfD"/>
    <property type="match status" value="1"/>
</dbReference>
<name>A0A921FX28_SPOPS</name>
<reference evidence="1" key="2">
    <citation type="submission" date="2021-09" db="EMBL/GenBank/DDBJ databases">
        <authorList>
            <person name="Gilroy R."/>
        </authorList>
    </citation>
    <scope>NUCLEOTIDE SEQUENCE</scope>
    <source>
        <strain evidence="1">CHK171-7178</strain>
    </source>
</reference>
<dbReference type="InterPro" id="IPR010690">
    <property type="entry name" value="YqfD"/>
</dbReference>
<comment type="caution">
    <text evidence="1">The sequence shown here is derived from an EMBL/GenBank/DDBJ whole genome shotgun (WGS) entry which is preliminary data.</text>
</comment>
<organism evidence="1 2">
    <name type="scientific">Sporosarcina psychrophila</name>
    <name type="common">Bacillus psychrophilus</name>
    <dbReference type="NCBI Taxonomy" id="1476"/>
    <lineage>
        <taxon>Bacteria</taxon>
        <taxon>Bacillati</taxon>
        <taxon>Bacillota</taxon>
        <taxon>Bacilli</taxon>
        <taxon>Bacillales</taxon>
        <taxon>Caryophanaceae</taxon>
        <taxon>Sporosarcina</taxon>
    </lineage>
</organism>
<evidence type="ECO:0000313" key="1">
    <source>
        <dbReference type="EMBL" id="HJF31328.1"/>
    </source>
</evidence>
<dbReference type="EMBL" id="DYWT01000101">
    <property type="protein sequence ID" value="HJF31328.1"/>
    <property type="molecule type" value="Genomic_DNA"/>
</dbReference>
<accession>A0A921FX28</accession>
<reference evidence="1" key="1">
    <citation type="journal article" date="2021" name="PeerJ">
        <title>Extensive microbial diversity within the chicken gut microbiome revealed by metagenomics and culture.</title>
        <authorList>
            <person name="Gilroy R."/>
            <person name="Ravi A."/>
            <person name="Getino M."/>
            <person name="Pursley I."/>
            <person name="Horton D.L."/>
            <person name="Alikhan N.F."/>
            <person name="Baker D."/>
            <person name="Gharbi K."/>
            <person name="Hall N."/>
            <person name="Watson M."/>
            <person name="Adriaenssens E.M."/>
            <person name="Foster-Nyarko E."/>
            <person name="Jarju S."/>
            <person name="Secka A."/>
            <person name="Antonio M."/>
            <person name="Oren A."/>
            <person name="Chaudhuri R.R."/>
            <person name="La Ragione R."/>
            <person name="Hildebrand F."/>
            <person name="Pallen M.J."/>
        </authorList>
    </citation>
    <scope>NUCLEOTIDE SEQUENCE</scope>
    <source>
        <strain evidence="1">CHK171-7178</strain>
    </source>
</reference>
<evidence type="ECO:0000313" key="2">
    <source>
        <dbReference type="Proteomes" id="UP000698173"/>
    </source>
</evidence>
<dbReference type="Proteomes" id="UP000698173">
    <property type="component" value="Unassembled WGS sequence"/>
</dbReference>
<dbReference type="AlphaFoldDB" id="A0A921FX28"/>
<gene>
    <name evidence="1" type="ORF">K8V56_06045</name>
</gene>
<sequence>MMRKRFEVKLSGDGNLPGLLTKLITTRTKIASLSVVDGVARFKTDRNGLRVIRRNRRHYRLKAEIKVAGIESGSNRIFSSKRFLIACLIPFGASFFLWTVDIESNIPEVVDRIDKKLDKISIVPLKPLASIPDEGEIRRELMLDDPALSWVRFERVGTSLTVIPMLSPPSNDKIEKDGPPSDLVARTGGVITRFELKKGERVGRVHQTVKEGDVLATGILEQGDKTTIVGADGAVYADYWVEYSFSLPKKIDFQLQGEEIVDYTFKLPWDQQDETGRFPWSFVKTDRYMKETAGQFELKKGMEETVLIPLLKNKLLSDSFSKAIILDEKVLHVTFDNDKVSGTILFLINDNIAVKRLIPKETEPIG</sequence>
<protein>
    <submittedName>
        <fullName evidence="1">Sporulation protein YqfD</fullName>
    </submittedName>
</protein>
<proteinExistence type="predicted"/>